<dbReference type="PROSITE" id="PS50157">
    <property type="entry name" value="ZINC_FINGER_C2H2_2"/>
    <property type="match status" value="6"/>
</dbReference>
<reference evidence="11" key="1">
    <citation type="submission" date="2016-04" db="UniProtKB">
        <authorList>
            <consortium name="WormBaseParasite"/>
        </authorList>
    </citation>
    <scope>IDENTIFICATION</scope>
</reference>
<dbReference type="PANTHER" id="PTHR16515:SF49">
    <property type="entry name" value="GASTRULA ZINC FINGER PROTEIN XLCGF49.1-LIKE-RELATED"/>
    <property type="match status" value="1"/>
</dbReference>
<dbReference type="FunFam" id="3.30.160.60:FF:002962">
    <property type="entry name" value="Zinc finger domain-containing protein"/>
    <property type="match status" value="1"/>
</dbReference>
<feature type="domain" description="C2H2-type" evidence="8">
    <location>
        <begin position="211"/>
        <end position="239"/>
    </location>
</feature>
<accession>A0A158QEB1</accession>
<evidence type="ECO:0000313" key="9">
    <source>
        <dbReference type="EMBL" id="VDL59434.1"/>
    </source>
</evidence>
<dbReference type="EMBL" id="UYSG01010905">
    <property type="protein sequence ID" value="VDL59434.1"/>
    <property type="molecule type" value="Genomic_DNA"/>
</dbReference>
<dbReference type="AlphaFoldDB" id="A0A158QEB1"/>
<comment type="subcellular location">
    <subcellularLocation>
        <location evidence="1">Nucleus</location>
    </subcellularLocation>
</comment>
<dbReference type="FunFam" id="3.30.160.60:FF:000065">
    <property type="entry name" value="B-cell CLL/lymphoma 6, member B"/>
    <property type="match status" value="1"/>
</dbReference>
<gene>
    <name evidence="9" type="ORF">HDID_LOCUS7116</name>
</gene>
<dbReference type="WBParaSite" id="HDID_0000711801-mRNA-1">
    <property type="protein sequence ID" value="HDID_0000711801-mRNA-1"/>
    <property type="gene ID" value="HDID_0000711801"/>
</dbReference>
<dbReference type="SUPFAM" id="SSF57667">
    <property type="entry name" value="beta-beta-alpha zinc fingers"/>
    <property type="match status" value="3"/>
</dbReference>
<proteinExistence type="predicted"/>
<dbReference type="SMART" id="SM00355">
    <property type="entry name" value="ZnF_C2H2"/>
    <property type="match status" value="6"/>
</dbReference>
<protein>
    <submittedName>
        <fullName evidence="11">Protein krueppel</fullName>
    </submittedName>
</protein>
<dbReference type="PROSITE" id="PS00028">
    <property type="entry name" value="ZINC_FINGER_C2H2_1"/>
    <property type="match status" value="6"/>
</dbReference>
<evidence type="ECO:0000313" key="11">
    <source>
        <dbReference type="WBParaSite" id="HDID_0000711801-mRNA-1"/>
    </source>
</evidence>
<keyword evidence="2" id="KW-0479">Metal-binding</keyword>
<dbReference type="Proteomes" id="UP000274504">
    <property type="component" value="Unassembled WGS sequence"/>
</dbReference>
<feature type="domain" description="C2H2-type" evidence="8">
    <location>
        <begin position="124"/>
        <end position="152"/>
    </location>
</feature>
<dbReference type="GO" id="GO:0008270">
    <property type="term" value="F:zinc ion binding"/>
    <property type="evidence" value="ECO:0007669"/>
    <property type="project" value="UniProtKB-KW"/>
</dbReference>
<dbReference type="Pfam" id="PF00096">
    <property type="entry name" value="zf-C2H2"/>
    <property type="match status" value="5"/>
</dbReference>
<organism evidence="11">
    <name type="scientific">Hymenolepis diminuta</name>
    <name type="common">Rat tapeworm</name>
    <dbReference type="NCBI Taxonomy" id="6216"/>
    <lineage>
        <taxon>Eukaryota</taxon>
        <taxon>Metazoa</taxon>
        <taxon>Spiralia</taxon>
        <taxon>Lophotrochozoa</taxon>
        <taxon>Platyhelminthes</taxon>
        <taxon>Cestoda</taxon>
        <taxon>Eucestoda</taxon>
        <taxon>Cyclophyllidea</taxon>
        <taxon>Hymenolepididae</taxon>
        <taxon>Hymenolepis</taxon>
    </lineage>
</organism>
<evidence type="ECO:0000256" key="6">
    <source>
        <dbReference type="ARBA" id="ARBA00023242"/>
    </source>
</evidence>
<dbReference type="FunFam" id="3.30.160.60:FF:000671">
    <property type="entry name" value="Zinc finger protein 26"/>
    <property type="match status" value="1"/>
</dbReference>
<dbReference type="InterPro" id="IPR050331">
    <property type="entry name" value="Zinc_finger"/>
</dbReference>
<evidence type="ECO:0000256" key="4">
    <source>
        <dbReference type="ARBA" id="ARBA00022771"/>
    </source>
</evidence>
<name>A0A158QEB1_HYMDI</name>
<evidence type="ECO:0000256" key="2">
    <source>
        <dbReference type="ARBA" id="ARBA00022723"/>
    </source>
</evidence>
<sequence>MSAPEFPNSSAVQILQDLLNELKDTPSLQNDGSGLILDQFPPSAPAVQDAIQSASDCDIKSGLIDTKTSSDQAGAFNLLQSDVNSESTNATLRRFKCDECGKSFSRNENLNIHIMCVHKNQKPFQCPDCDKSFTAKYSLQTHAMRAHGDLRPFKCEICFIAFPRSGYLKRHVQIVHENLRPFKCEICDKTFSGPYTLKNHVKNVHECLKPCKCEICGSSFSQPCNLLLHIASVHKGERPYVCNYCDRRFTTRGNLNRHEASLHKDQIAEQSQSDSNSVPPTVNADVQAKTAAVPFVPNHFTSCNE</sequence>
<evidence type="ECO:0000256" key="3">
    <source>
        <dbReference type="ARBA" id="ARBA00022737"/>
    </source>
</evidence>
<dbReference type="GO" id="GO:0005634">
    <property type="term" value="C:nucleus"/>
    <property type="evidence" value="ECO:0007669"/>
    <property type="project" value="UniProtKB-SubCell"/>
</dbReference>
<evidence type="ECO:0000259" key="8">
    <source>
        <dbReference type="PROSITE" id="PS50157"/>
    </source>
</evidence>
<dbReference type="PANTHER" id="PTHR16515">
    <property type="entry name" value="PR DOMAIN ZINC FINGER PROTEIN"/>
    <property type="match status" value="1"/>
</dbReference>
<evidence type="ECO:0000256" key="7">
    <source>
        <dbReference type="PROSITE-ProRule" id="PRU00042"/>
    </source>
</evidence>
<evidence type="ECO:0000256" key="5">
    <source>
        <dbReference type="ARBA" id="ARBA00022833"/>
    </source>
</evidence>
<dbReference type="GO" id="GO:0010468">
    <property type="term" value="P:regulation of gene expression"/>
    <property type="evidence" value="ECO:0007669"/>
    <property type="project" value="TreeGrafter"/>
</dbReference>
<keyword evidence="5" id="KW-0862">Zinc</keyword>
<feature type="domain" description="C2H2-type" evidence="8">
    <location>
        <begin position="95"/>
        <end position="123"/>
    </location>
</feature>
<feature type="domain" description="C2H2-type" evidence="8">
    <location>
        <begin position="240"/>
        <end position="268"/>
    </location>
</feature>
<feature type="domain" description="C2H2-type" evidence="8">
    <location>
        <begin position="153"/>
        <end position="181"/>
    </location>
</feature>
<dbReference type="FunFam" id="3.30.160.60:FF:000100">
    <property type="entry name" value="Zinc finger 45-like"/>
    <property type="match status" value="1"/>
</dbReference>
<reference evidence="9 10" key="2">
    <citation type="submission" date="2018-11" db="EMBL/GenBank/DDBJ databases">
        <authorList>
            <consortium name="Pathogen Informatics"/>
        </authorList>
    </citation>
    <scope>NUCLEOTIDE SEQUENCE [LARGE SCALE GENOMIC DNA]</scope>
</reference>
<evidence type="ECO:0000256" key="1">
    <source>
        <dbReference type="ARBA" id="ARBA00004123"/>
    </source>
</evidence>
<dbReference type="STRING" id="6216.A0A158QEB1"/>
<dbReference type="Gene3D" id="3.30.160.60">
    <property type="entry name" value="Classic Zinc Finger"/>
    <property type="match status" value="6"/>
</dbReference>
<dbReference type="InterPro" id="IPR036236">
    <property type="entry name" value="Znf_C2H2_sf"/>
</dbReference>
<dbReference type="OrthoDB" id="6274627at2759"/>
<dbReference type="InterPro" id="IPR013087">
    <property type="entry name" value="Znf_C2H2_type"/>
</dbReference>
<keyword evidence="3" id="KW-0677">Repeat</keyword>
<dbReference type="Pfam" id="PF13894">
    <property type="entry name" value="zf-C2H2_4"/>
    <property type="match status" value="1"/>
</dbReference>
<keyword evidence="6" id="KW-0539">Nucleus</keyword>
<keyword evidence="4 7" id="KW-0863">Zinc-finger</keyword>
<evidence type="ECO:0000313" key="10">
    <source>
        <dbReference type="Proteomes" id="UP000274504"/>
    </source>
</evidence>
<feature type="domain" description="C2H2-type" evidence="8">
    <location>
        <begin position="182"/>
        <end position="210"/>
    </location>
</feature>